<reference evidence="3 6" key="2">
    <citation type="submission" date="2020-10" db="EMBL/GenBank/DDBJ databases">
        <title>Complete genome of Cruoricapor ignavus strain M1214 isolated from the blood culture of a febrile patient.</title>
        <authorList>
            <person name="Guglielmino C.J.D."/>
        </authorList>
    </citation>
    <scope>NUCLEOTIDE SEQUENCE [LARGE SCALE GENOMIC DNA]</scope>
    <source>
        <strain evidence="3 6">M1214</strain>
    </source>
</reference>
<dbReference type="PROSITE" id="PS51257">
    <property type="entry name" value="PROKAR_LIPOPROTEIN"/>
    <property type="match status" value="1"/>
</dbReference>
<dbReference type="Proteomes" id="UP000184335">
    <property type="component" value="Unassembled WGS sequence"/>
</dbReference>
<feature type="compositionally biased region" description="Basic and acidic residues" evidence="1">
    <location>
        <begin position="21"/>
        <end position="38"/>
    </location>
</feature>
<accession>A0A1M6CBJ1</accession>
<dbReference type="RefSeq" id="WP_073178487.1">
    <property type="nucleotide sequence ID" value="NZ_CP063145.1"/>
</dbReference>
<evidence type="ECO:0000313" key="4">
    <source>
        <dbReference type="EMBL" id="SHI58088.1"/>
    </source>
</evidence>
<feature type="chain" id="PRO_5036309314" evidence="2">
    <location>
        <begin position="20"/>
        <end position="68"/>
    </location>
</feature>
<gene>
    <name evidence="3" type="ORF">IMZ16_00340</name>
    <name evidence="4" type="ORF">SAMN05443429_102286</name>
</gene>
<evidence type="ECO:0000256" key="2">
    <source>
        <dbReference type="SAM" id="SignalP"/>
    </source>
</evidence>
<keyword evidence="2" id="KW-0732">Signal</keyword>
<evidence type="ECO:0000313" key="6">
    <source>
        <dbReference type="Proteomes" id="UP000593605"/>
    </source>
</evidence>
<dbReference type="STRING" id="1118202.SAMN05443429_102286"/>
<evidence type="ECO:0000256" key="1">
    <source>
        <dbReference type="SAM" id="MobiDB-lite"/>
    </source>
</evidence>
<feature type="region of interest" description="Disordered" evidence="1">
    <location>
        <begin position="20"/>
        <end position="68"/>
    </location>
</feature>
<dbReference type="EMBL" id="CP063145">
    <property type="protein sequence ID" value="QOR73934.1"/>
    <property type="molecule type" value="Genomic_DNA"/>
</dbReference>
<dbReference type="Proteomes" id="UP000593605">
    <property type="component" value="Chromosome"/>
</dbReference>
<keyword evidence="5" id="KW-1185">Reference proteome</keyword>
<sequence length="68" mass="7147">MKKLIFAMAVLTLSAVSCTGTKEERNEEKRDLSADHMRNTPLDDAAVSGGTTAPAASDSATVHEAAQQ</sequence>
<reference evidence="4 5" key="1">
    <citation type="submission" date="2016-11" db="EMBL/GenBank/DDBJ databases">
        <authorList>
            <person name="Jaros S."/>
            <person name="Januszkiewicz K."/>
            <person name="Wedrychowicz H."/>
        </authorList>
    </citation>
    <scope>NUCLEOTIDE SEQUENCE [LARGE SCALE GENOMIC DNA]</scope>
    <source>
        <strain evidence="4 5">DSM 25479</strain>
    </source>
</reference>
<organism evidence="4 5">
    <name type="scientific">Cruoricaptor ignavus</name>
    <dbReference type="NCBI Taxonomy" id="1118202"/>
    <lineage>
        <taxon>Bacteria</taxon>
        <taxon>Pseudomonadati</taxon>
        <taxon>Bacteroidota</taxon>
        <taxon>Flavobacteriia</taxon>
        <taxon>Flavobacteriales</taxon>
        <taxon>Weeksellaceae</taxon>
        <taxon>Cruoricaptor</taxon>
    </lineage>
</organism>
<proteinExistence type="predicted"/>
<evidence type="ECO:0000313" key="3">
    <source>
        <dbReference type="EMBL" id="QOR73934.1"/>
    </source>
</evidence>
<dbReference type="KEGG" id="civ:IMZ16_00340"/>
<name>A0A1M6CBJ1_9FLAO</name>
<feature type="signal peptide" evidence="2">
    <location>
        <begin position="1"/>
        <end position="19"/>
    </location>
</feature>
<evidence type="ECO:0000313" key="5">
    <source>
        <dbReference type="Proteomes" id="UP000184335"/>
    </source>
</evidence>
<protein>
    <submittedName>
        <fullName evidence="4">Uncharacterized protein</fullName>
    </submittedName>
</protein>
<dbReference type="AlphaFoldDB" id="A0A1M6CBJ1"/>
<dbReference type="EMBL" id="FQYI01000002">
    <property type="protein sequence ID" value="SHI58088.1"/>
    <property type="molecule type" value="Genomic_DNA"/>
</dbReference>